<gene>
    <name evidence="1" type="ORF">OLEA9_A005668</name>
</gene>
<protein>
    <submittedName>
        <fullName evidence="1">Uncharacterized protein</fullName>
    </submittedName>
</protein>
<dbReference type="Proteomes" id="UP000594638">
    <property type="component" value="Unassembled WGS sequence"/>
</dbReference>
<evidence type="ECO:0000313" key="2">
    <source>
        <dbReference type="Proteomes" id="UP000594638"/>
    </source>
</evidence>
<dbReference type="Gramene" id="OE9A005668T1">
    <property type="protein sequence ID" value="OE9A005668C1"/>
    <property type="gene ID" value="OE9A005668"/>
</dbReference>
<dbReference type="AlphaFoldDB" id="A0A8S0SSG0"/>
<sequence length="77" mass="8995">MLSRTDFFVLIFFLQVVWGFIAKGNLFLVCNQKESRSTCHLLFLQTQAMEVHLVVGKDNTLINYTFLCQHLLQLNLM</sequence>
<comment type="caution">
    <text evidence="1">The sequence shown here is derived from an EMBL/GenBank/DDBJ whole genome shotgun (WGS) entry which is preliminary data.</text>
</comment>
<keyword evidence="2" id="KW-1185">Reference proteome</keyword>
<name>A0A8S0SSG0_OLEEU</name>
<accession>A0A8S0SSG0</accession>
<evidence type="ECO:0000313" key="1">
    <source>
        <dbReference type="EMBL" id="CAA2995788.1"/>
    </source>
</evidence>
<dbReference type="EMBL" id="CACTIH010005508">
    <property type="protein sequence ID" value="CAA2995788.1"/>
    <property type="molecule type" value="Genomic_DNA"/>
</dbReference>
<reference evidence="1 2" key="1">
    <citation type="submission" date="2019-12" db="EMBL/GenBank/DDBJ databases">
        <authorList>
            <person name="Alioto T."/>
            <person name="Alioto T."/>
            <person name="Gomez Garrido J."/>
        </authorList>
    </citation>
    <scope>NUCLEOTIDE SEQUENCE [LARGE SCALE GENOMIC DNA]</scope>
</reference>
<organism evidence="1 2">
    <name type="scientific">Olea europaea subsp. europaea</name>
    <dbReference type="NCBI Taxonomy" id="158383"/>
    <lineage>
        <taxon>Eukaryota</taxon>
        <taxon>Viridiplantae</taxon>
        <taxon>Streptophyta</taxon>
        <taxon>Embryophyta</taxon>
        <taxon>Tracheophyta</taxon>
        <taxon>Spermatophyta</taxon>
        <taxon>Magnoliopsida</taxon>
        <taxon>eudicotyledons</taxon>
        <taxon>Gunneridae</taxon>
        <taxon>Pentapetalae</taxon>
        <taxon>asterids</taxon>
        <taxon>lamiids</taxon>
        <taxon>Lamiales</taxon>
        <taxon>Oleaceae</taxon>
        <taxon>Oleeae</taxon>
        <taxon>Olea</taxon>
    </lineage>
</organism>
<proteinExistence type="predicted"/>